<evidence type="ECO:0000313" key="3">
    <source>
        <dbReference type="EMBL" id="OLY82703.1"/>
    </source>
</evidence>
<keyword evidence="2" id="KW-0812">Transmembrane</keyword>
<evidence type="ECO:0000256" key="1">
    <source>
        <dbReference type="SAM" id="MobiDB-lite"/>
    </source>
</evidence>
<feature type="transmembrane region" description="Helical" evidence="2">
    <location>
        <begin position="243"/>
        <end position="263"/>
    </location>
</feature>
<comment type="caution">
    <text evidence="3">The sequence shown here is derived from an EMBL/GenBank/DDBJ whole genome shotgun (WGS) entry which is preliminary data.</text>
</comment>
<feature type="region of interest" description="Disordered" evidence="1">
    <location>
        <begin position="188"/>
        <end position="219"/>
    </location>
</feature>
<dbReference type="Proteomes" id="UP000187455">
    <property type="component" value="Unassembled WGS sequence"/>
</dbReference>
<evidence type="ECO:0008006" key="5">
    <source>
        <dbReference type="Google" id="ProtNLM"/>
    </source>
</evidence>
<proteinExistence type="predicted"/>
<organism evidence="3 4">
    <name type="scientific">Smittium mucronatum</name>
    <dbReference type="NCBI Taxonomy" id="133383"/>
    <lineage>
        <taxon>Eukaryota</taxon>
        <taxon>Fungi</taxon>
        <taxon>Fungi incertae sedis</taxon>
        <taxon>Zoopagomycota</taxon>
        <taxon>Kickxellomycotina</taxon>
        <taxon>Harpellomycetes</taxon>
        <taxon>Harpellales</taxon>
        <taxon>Legeriomycetaceae</taxon>
        <taxon>Smittium</taxon>
    </lineage>
</organism>
<reference evidence="3 4" key="1">
    <citation type="journal article" date="2016" name="Mol. Biol. Evol.">
        <title>Genome-Wide Survey of Gut Fungi (Harpellales) Reveals the First Horizontally Transferred Ubiquitin Gene from a Mosquito Host.</title>
        <authorList>
            <person name="Wang Y."/>
            <person name="White M.M."/>
            <person name="Kvist S."/>
            <person name="Moncalvo J.M."/>
        </authorList>
    </citation>
    <scope>NUCLEOTIDE SEQUENCE [LARGE SCALE GENOMIC DNA]</scope>
    <source>
        <strain evidence="3 4">ALG-7-W6</strain>
    </source>
</reference>
<name>A0A1R0H0N7_9FUNG</name>
<keyword evidence="2" id="KW-1133">Transmembrane helix</keyword>
<accession>A0A1R0H0N7</accession>
<keyword evidence="4" id="KW-1185">Reference proteome</keyword>
<evidence type="ECO:0000313" key="4">
    <source>
        <dbReference type="Proteomes" id="UP000187455"/>
    </source>
</evidence>
<dbReference type="OrthoDB" id="5582002at2759"/>
<gene>
    <name evidence="3" type="ORF">AYI68_g3174</name>
</gene>
<keyword evidence="2" id="KW-0472">Membrane</keyword>
<evidence type="ECO:0000256" key="2">
    <source>
        <dbReference type="SAM" id="Phobius"/>
    </source>
</evidence>
<dbReference type="EMBL" id="LSSL01001317">
    <property type="protein sequence ID" value="OLY82703.1"/>
    <property type="molecule type" value="Genomic_DNA"/>
</dbReference>
<feature type="region of interest" description="Disordered" evidence="1">
    <location>
        <begin position="82"/>
        <end position="101"/>
    </location>
</feature>
<sequence>MVRPDKRTPAPDFPFFDFSLEKEVRFKNKQKLTSNEIQSEDSYKVQDTEDTSSFNSFRKIKIKQLNISSKKELVFKAPKNINTNSRDSATHPINETSEEYSIDESGSISAILSFSETRDRGANNTGKQLYTLFNSNGKNPEIEECGDIDNPERSRGVSTHIHNEHDLRGIQGEKDNTPSAFAKIFMPKRAKKQQPKISDRNENEQELNLADPSYDSDKENTECRIGAETEPLKKRILFLRPKVFVFLIFACIVLGTIVGYFVWPRTPSITVTQISPLNAATITYDRKNSKYGLQINTQLLYIADSGSFFSSRIDQISTRIFSSLSNQLLFSGTSRSITIMPKDTISFTVNADLQYFADFPTEQTIYDLFRKCAPSNATILPPSYLERNGDLVLRIESSLKLGGYRLVGSKPKVTNSLYLNCPK</sequence>
<dbReference type="AlphaFoldDB" id="A0A1R0H0N7"/>
<protein>
    <recommendedName>
        <fullName evidence="5">Late embryogenesis abundant protein LEA-2 subgroup domain-containing protein</fullName>
    </recommendedName>
</protein>
<feature type="compositionally biased region" description="Polar residues" evidence="1">
    <location>
        <begin position="82"/>
        <end position="95"/>
    </location>
</feature>